<keyword evidence="6 7" id="KW-0472">Membrane</keyword>
<evidence type="ECO:0000256" key="1">
    <source>
        <dbReference type="ARBA" id="ARBA00004651"/>
    </source>
</evidence>
<dbReference type="RefSeq" id="WP_219539849.1">
    <property type="nucleotide sequence ID" value="NZ_JAHKRM010000081.1"/>
</dbReference>
<evidence type="ECO:0000256" key="6">
    <source>
        <dbReference type="ARBA" id="ARBA00023136"/>
    </source>
</evidence>
<gene>
    <name evidence="9" type="ORF">ACFSJ0_37700</name>
</gene>
<evidence type="ECO:0000256" key="7">
    <source>
        <dbReference type="RuleBase" id="RU363032"/>
    </source>
</evidence>
<feature type="transmembrane region" description="Helical" evidence="7">
    <location>
        <begin position="176"/>
        <end position="196"/>
    </location>
</feature>
<feature type="domain" description="ABC transmembrane type-1" evidence="8">
    <location>
        <begin position="96"/>
        <end position="304"/>
    </location>
</feature>
<evidence type="ECO:0000313" key="10">
    <source>
        <dbReference type="Proteomes" id="UP001597097"/>
    </source>
</evidence>
<proteinExistence type="inferred from homology"/>
<keyword evidence="3" id="KW-1003">Cell membrane</keyword>
<dbReference type="InterPro" id="IPR000515">
    <property type="entry name" value="MetI-like"/>
</dbReference>
<dbReference type="CDD" id="cd06261">
    <property type="entry name" value="TM_PBP2"/>
    <property type="match status" value="1"/>
</dbReference>
<evidence type="ECO:0000256" key="2">
    <source>
        <dbReference type="ARBA" id="ARBA00022448"/>
    </source>
</evidence>
<name>A0ABW4GJ83_9ACTN</name>
<dbReference type="PANTHER" id="PTHR43163">
    <property type="entry name" value="DIPEPTIDE TRANSPORT SYSTEM PERMEASE PROTEIN DPPB-RELATED"/>
    <property type="match status" value="1"/>
</dbReference>
<organism evidence="9 10">
    <name type="scientific">Nonomuraea guangzhouensis</name>
    <dbReference type="NCBI Taxonomy" id="1291555"/>
    <lineage>
        <taxon>Bacteria</taxon>
        <taxon>Bacillati</taxon>
        <taxon>Actinomycetota</taxon>
        <taxon>Actinomycetes</taxon>
        <taxon>Streptosporangiales</taxon>
        <taxon>Streptosporangiaceae</taxon>
        <taxon>Nonomuraea</taxon>
    </lineage>
</organism>
<dbReference type="PANTHER" id="PTHR43163:SF7">
    <property type="entry name" value="DIPEPTIDE-TRANSPORT INTEGRAL MEMBRANE PROTEIN ABC TRANSPORTER DPPB-RELATED"/>
    <property type="match status" value="1"/>
</dbReference>
<comment type="subcellular location">
    <subcellularLocation>
        <location evidence="1 7">Cell membrane</location>
        <topology evidence="1 7">Multi-pass membrane protein</topology>
    </subcellularLocation>
</comment>
<dbReference type="PROSITE" id="PS50928">
    <property type="entry name" value="ABC_TM1"/>
    <property type="match status" value="1"/>
</dbReference>
<dbReference type="InterPro" id="IPR045621">
    <property type="entry name" value="BPD_transp_1_N"/>
</dbReference>
<feature type="transmembrane region" description="Helical" evidence="7">
    <location>
        <begin position="133"/>
        <end position="156"/>
    </location>
</feature>
<evidence type="ECO:0000256" key="3">
    <source>
        <dbReference type="ARBA" id="ARBA00022475"/>
    </source>
</evidence>
<keyword evidence="4 7" id="KW-0812">Transmembrane</keyword>
<dbReference type="Pfam" id="PF19300">
    <property type="entry name" value="BPD_transp_1_N"/>
    <property type="match status" value="1"/>
</dbReference>
<comment type="similarity">
    <text evidence="7">Belongs to the binding-protein-dependent transport system permease family.</text>
</comment>
<dbReference type="Pfam" id="PF00528">
    <property type="entry name" value="BPD_transp_1"/>
    <property type="match status" value="1"/>
</dbReference>
<feature type="transmembrane region" description="Helical" evidence="7">
    <location>
        <begin position="12"/>
        <end position="30"/>
    </location>
</feature>
<keyword evidence="2 7" id="KW-0813">Transport</keyword>
<accession>A0ABW4GJ83</accession>
<keyword evidence="5 7" id="KW-1133">Transmembrane helix</keyword>
<sequence>MGRYVIRRLIQAIPVLLGATLFIFAIVFALPGDPIAALAGEKRQDPNIVLILRDQYHLNDPLLLQYWYYISNIFLHGDFGRTFAGVPITQLMAGKFQVTLNLALVALVMEAIIGVLLGLWAALRRGQAIDTMILAATLLLISVPPLVTGFVLQLWLGVWLKQAVGAEIFPIAGINAGLKSYLLPGFVLAGTSIAYLTRLTRTSLVETLRSDYIRTATAKGLSRRRVIGRHGLRNALIPLVTYLGADLGTLMGGAVITETIFNIPGIGLQIYQGVYLREQPIVVGIVTILVLVYIVANLVVDLLYAVLDPRIRYE</sequence>
<evidence type="ECO:0000256" key="4">
    <source>
        <dbReference type="ARBA" id="ARBA00022692"/>
    </source>
</evidence>
<reference evidence="10" key="1">
    <citation type="journal article" date="2019" name="Int. J. Syst. Evol. Microbiol.">
        <title>The Global Catalogue of Microorganisms (GCM) 10K type strain sequencing project: providing services to taxonomists for standard genome sequencing and annotation.</title>
        <authorList>
            <consortium name="The Broad Institute Genomics Platform"/>
            <consortium name="The Broad Institute Genome Sequencing Center for Infectious Disease"/>
            <person name="Wu L."/>
            <person name="Ma J."/>
        </authorList>
    </citation>
    <scope>NUCLEOTIDE SEQUENCE [LARGE SCALE GENOMIC DNA]</scope>
    <source>
        <strain evidence="10">CGMCC 1.15399</strain>
    </source>
</reference>
<feature type="transmembrane region" description="Helical" evidence="7">
    <location>
        <begin position="100"/>
        <end position="121"/>
    </location>
</feature>
<keyword evidence="10" id="KW-1185">Reference proteome</keyword>
<dbReference type="EMBL" id="JBHUCM010000034">
    <property type="protein sequence ID" value="MFD1542837.1"/>
    <property type="molecule type" value="Genomic_DNA"/>
</dbReference>
<feature type="transmembrane region" description="Helical" evidence="7">
    <location>
        <begin position="239"/>
        <end position="261"/>
    </location>
</feature>
<protein>
    <submittedName>
        <fullName evidence="9">ABC transporter permease</fullName>
    </submittedName>
</protein>
<evidence type="ECO:0000256" key="5">
    <source>
        <dbReference type="ARBA" id="ARBA00022989"/>
    </source>
</evidence>
<evidence type="ECO:0000259" key="8">
    <source>
        <dbReference type="PROSITE" id="PS50928"/>
    </source>
</evidence>
<dbReference type="Proteomes" id="UP001597097">
    <property type="component" value="Unassembled WGS sequence"/>
</dbReference>
<feature type="transmembrane region" description="Helical" evidence="7">
    <location>
        <begin position="281"/>
        <end position="307"/>
    </location>
</feature>
<comment type="caution">
    <text evidence="9">The sequence shown here is derived from an EMBL/GenBank/DDBJ whole genome shotgun (WGS) entry which is preliminary data.</text>
</comment>
<evidence type="ECO:0000313" key="9">
    <source>
        <dbReference type="EMBL" id="MFD1542837.1"/>
    </source>
</evidence>